<dbReference type="EMBL" id="BLRV01000021">
    <property type="protein sequence ID" value="GFP21155.1"/>
    <property type="molecule type" value="Genomic_DNA"/>
</dbReference>
<dbReference type="AlphaFoldDB" id="A0A6V8NLP5"/>
<name>A0A6V8NLP5_9ACTN</name>
<protein>
    <submittedName>
        <fullName evidence="1">Uncharacterized protein</fullName>
    </submittedName>
</protein>
<evidence type="ECO:0000313" key="2">
    <source>
        <dbReference type="Proteomes" id="UP000580051"/>
    </source>
</evidence>
<organism evidence="1 2">
    <name type="scientific">Candidatus Hakubella thermalkaliphila</name>
    <dbReference type="NCBI Taxonomy" id="2754717"/>
    <lineage>
        <taxon>Bacteria</taxon>
        <taxon>Bacillati</taxon>
        <taxon>Actinomycetota</taxon>
        <taxon>Actinomycetota incertae sedis</taxon>
        <taxon>Candidatus Hakubellales</taxon>
        <taxon>Candidatus Hakubellaceae</taxon>
        <taxon>Candidatus Hakubella</taxon>
    </lineage>
</organism>
<comment type="caution">
    <text evidence="1">The sequence shown here is derived from an EMBL/GenBank/DDBJ whole genome shotgun (WGS) entry which is preliminary data.</text>
</comment>
<dbReference type="Gene3D" id="3.30.920.30">
    <property type="entry name" value="Hypothetical protein"/>
    <property type="match status" value="1"/>
</dbReference>
<dbReference type="Proteomes" id="UP000580051">
    <property type="component" value="Unassembled WGS sequence"/>
</dbReference>
<proteinExistence type="predicted"/>
<gene>
    <name evidence="1" type="ORF">HKBW3S06_00381</name>
</gene>
<feature type="non-terminal residue" evidence="1">
    <location>
        <position position="1"/>
    </location>
</feature>
<accession>A0A6V8NLP5</accession>
<dbReference type="InterPro" id="IPR038570">
    <property type="entry name" value="HicA_sf"/>
</dbReference>
<reference evidence="1 2" key="1">
    <citation type="journal article" date="2020" name="Front. Microbiol.">
        <title>Single-cell genomics of novel Actinobacteria with the Wood-Ljungdahl pathway discovered in a serpentinizing system.</title>
        <authorList>
            <person name="Merino N."/>
            <person name="Kawai M."/>
            <person name="Boyd E.S."/>
            <person name="Colman D.R."/>
            <person name="McGlynn S.E."/>
            <person name="Nealson K.H."/>
            <person name="Kurokawa K."/>
            <person name="Hongoh Y."/>
        </authorList>
    </citation>
    <scope>NUCLEOTIDE SEQUENCE [LARGE SCALE GENOMIC DNA]</scope>
    <source>
        <strain evidence="1 2">S06</strain>
    </source>
</reference>
<evidence type="ECO:0000313" key="1">
    <source>
        <dbReference type="EMBL" id="GFP21155.1"/>
    </source>
</evidence>
<sequence>GSKDVKPGTLRAILRGAHLTVKEFKELLR</sequence>